<evidence type="ECO:0000256" key="1">
    <source>
        <dbReference type="SAM" id="Phobius"/>
    </source>
</evidence>
<dbReference type="SUPFAM" id="SSF53649">
    <property type="entry name" value="Alkaline phosphatase-like"/>
    <property type="match status" value="1"/>
</dbReference>
<dbReference type="GO" id="GO:0005615">
    <property type="term" value="C:extracellular space"/>
    <property type="evidence" value="ECO:0007669"/>
    <property type="project" value="TreeGrafter"/>
</dbReference>
<dbReference type="InterPro" id="IPR017850">
    <property type="entry name" value="Alkaline_phosphatase_core_sf"/>
</dbReference>
<keyword evidence="1" id="KW-1133">Transmembrane helix</keyword>
<dbReference type="FunFam" id="3.40.720.10:FF:000017">
    <property type="entry name" value="Predicted protein"/>
    <property type="match status" value="1"/>
</dbReference>
<dbReference type="AlphaFoldDB" id="A0A0N5ACA7"/>
<proteinExistence type="predicted"/>
<feature type="transmembrane region" description="Helical" evidence="1">
    <location>
        <begin position="12"/>
        <end position="33"/>
    </location>
</feature>
<keyword evidence="1" id="KW-0812">Transmembrane</keyword>
<dbReference type="PANTHER" id="PTHR10974:SF35">
    <property type="entry name" value="SULFATASE DOMAIN-CONTAINING PROTEIN"/>
    <property type="match status" value="1"/>
</dbReference>
<sequence>MRLPLRYYLLKLYKSVHILLILLLITIVIAYFGGYRLTYNEIPIELLHYQVIPQLNPWDPSILKYYKKPYPLKCAVFQNNVTVLSNGRIKILDEYRDSLACRCRTFEHYDGVSDFKVSYDEWTDIDPVKGKVVAKDFVEVECHSKGILPTKKYSYHWPQILLYILKRSLMSFLNSSTDHPSVLLFGLDSMSRSNVIRALPKFHRQLQSMGFIDMTGHVKIADNTFQNWAAFLTGKRCSPTREFKGELPDEWYIFFDDWPFIWKNFSDARYATLFAEDRPDIATYNYLEKLNGFKFKPTDHYFRPYWLEIFWNFLKMRSTPFCYDAIPTHKLQLHYLKEFLKQYDGIRSFAFHWSQELSHEYMNQVGIGDDSFAQFFADIQPYISNTIIVVVSDHGHRYDAIRETIIGRLESRLPYFSIYLPENFRKKYPSIVANIQLNSKKLTTPFDIHQTLIDIANVSFTESSCIVYCVFPVYMAIII</sequence>
<dbReference type="WBParaSite" id="SMUV_0000178301-mRNA-1">
    <property type="protein sequence ID" value="SMUV_0000178301-mRNA-1"/>
    <property type="gene ID" value="SMUV_0000178301"/>
</dbReference>
<keyword evidence="2" id="KW-1185">Reference proteome</keyword>
<organism evidence="2 3">
    <name type="scientific">Syphacia muris</name>
    <dbReference type="NCBI Taxonomy" id="451379"/>
    <lineage>
        <taxon>Eukaryota</taxon>
        <taxon>Metazoa</taxon>
        <taxon>Ecdysozoa</taxon>
        <taxon>Nematoda</taxon>
        <taxon>Chromadorea</taxon>
        <taxon>Rhabditida</taxon>
        <taxon>Spirurina</taxon>
        <taxon>Oxyuridomorpha</taxon>
        <taxon>Oxyuroidea</taxon>
        <taxon>Oxyuridae</taxon>
        <taxon>Syphacia</taxon>
    </lineage>
</organism>
<evidence type="ECO:0000313" key="3">
    <source>
        <dbReference type="WBParaSite" id="SMUV_0000178301-mRNA-1"/>
    </source>
</evidence>
<dbReference type="InterPro" id="IPR004245">
    <property type="entry name" value="DUF229"/>
</dbReference>
<dbReference type="PANTHER" id="PTHR10974">
    <property type="entry name" value="FI08016P-RELATED"/>
    <property type="match status" value="1"/>
</dbReference>
<dbReference type="STRING" id="451379.A0A0N5ACA7"/>
<protein>
    <submittedName>
        <fullName evidence="3">Sulfatase N-terminal domain-containing protein</fullName>
    </submittedName>
</protein>
<name>A0A0N5ACA7_9BILA</name>
<dbReference type="CDD" id="cd16021">
    <property type="entry name" value="ALP_like"/>
    <property type="match status" value="1"/>
</dbReference>
<keyword evidence="1" id="KW-0472">Membrane</keyword>
<reference evidence="3" key="1">
    <citation type="submission" date="2017-02" db="UniProtKB">
        <authorList>
            <consortium name="WormBaseParasite"/>
        </authorList>
    </citation>
    <scope>IDENTIFICATION</scope>
</reference>
<dbReference type="Gene3D" id="3.40.720.10">
    <property type="entry name" value="Alkaline Phosphatase, subunit A"/>
    <property type="match status" value="1"/>
</dbReference>
<dbReference type="Proteomes" id="UP000046393">
    <property type="component" value="Unplaced"/>
</dbReference>
<dbReference type="Pfam" id="PF02995">
    <property type="entry name" value="DUF229"/>
    <property type="match status" value="1"/>
</dbReference>
<evidence type="ECO:0000313" key="2">
    <source>
        <dbReference type="Proteomes" id="UP000046393"/>
    </source>
</evidence>
<accession>A0A0N5ACA7</accession>